<evidence type="ECO:0000313" key="2">
    <source>
        <dbReference type="EMBL" id="MBB1242704.1"/>
    </source>
</evidence>
<sequence length="158" mass="17539">MSRARPAVNTSTGEYVQLELLKEDDKPYDWSGGGRHVNASKKLGAGLWKKGSGYTKNDKLVYGYYLFNAPSGDEPLRMSFREIGNDLELRPNAVSRSVGNLNRGGFLLEAEKVGRVKFYKLNARAAYDGSSGQQRMATQHARHPVTTCPPEKKEKEAS</sequence>
<dbReference type="RefSeq" id="WP_182854127.1">
    <property type="nucleotide sequence ID" value="NZ_WMLF01000032.1"/>
</dbReference>
<reference evidence="3" key="1">
    <citation type="journal article" date="2020" name="Syst. Appl. Microbiol.">
        <title>Streptomyces alkaliterrae sp. nov., isolated from an alkaline soil, and emended descriptions of Streptomyces alkaliphilus, Streptomyces calidiresistens and Streptomyces durbertensis.</title>
        <authorList>
            <person name="Swiecimska M."/>
            <person name="Golinska P."/>
            <person name="Nouioui I."/>
            <person name="Wypij M."/>
            <person name="Rai M."/>
            <person name="Sangal V."/>
            <person name="Goodfellow M."/>
        </authorList>
    </citation>
    <scope>NUCLEOTIDE SEQUENCE [LARGE SCALE GENOMIC DNA]</scope>
    <source>
        <strain evidence="3">DSM 104538</strain>
    </source>
</reference>
<feature type="region of interest" description="Disordered" evidence="1">
    <location>
        <begin position="130"/>
        <end position="158"/>
    </location>
</feature>
<accession>A0ABR6EBK0</accession>
<protein>
    <submittedName>
        <fullName evidence="2">Winged helix-turn-helix transcriptional regulator</fullName>
    </submittedName>
</protein>
<dbReference type="CDD" id="cd00090">
    <property type="entry name" value="HTH_ARSR"/>
    <property type="match status" value="1"/>
</dbReference>
<dbReference type="Proteomes" id="UP000766698">
    <property type="component" value="Unassembled WGS sequence"/>
</dbReference>
<keyword evidence="3" id="KW-1185">Reference proteome</keyword>
<gene>
    <name evidence="2" type="ORF">GL263_03820</name>
</gene>
<dbReference type="EMBL" id="WMLF01000032">
    <property type="protein sequence ID" value="MBB1242704.1"/>
    <property type="molecule type" value="Genomic_DNA"/>
</dbReference>
<dbReference type="InterPro" id="IPR011991">
    <property type="entry name" value="ArsR-like_HTH"/>
</dbReference>
<proteinExistence type="predicted"/>
<name>A0ABR6EBK0_9ACTN</name>
<comment type="caution">
    <text evidence="2">The sequence shown here is derived from an EMBL/GenBank/DDBJ whole genome shotgun (WGS) entry which is preliminary data.</text>
</comment>
<evidence type="ECO:0000313" key="3">
    <source>
        <dbReference type="Proteomes" id="UP000766698"/>
    </source>
</evidence>
<organism evidence="2 3">
    <name type="scientific">Streptomyces durbertensis</name>
    <dbReference type="NCBI Taxonomy" id="2448886"/>
    <lineage>
        <taxon>Bacteria</taxon>
        <taxon>Bacillati</taxon>
        <taxon>Actinomycetota</taxon>
        <taxon>Actinomycetes</taxon>
        <taxon>Kitasatosporales</taxon>
        <taxon>Streptomycetaceae</taxon>
        <taxon>Streptomyces</taxon>
    </lineage>
</organism>
<evidence type="ECO:0000256" key="1">
    <source>
        <dbReference type="SAM" id="MobiDB-lite"/>
    </source>
</evidence>